<evidence type="ECO:0000313" key="4">
    <source>
        <dbReference type="EMBL" id="NLV03594.1"/>
    </source>
</evidence>
<gene>
    <name evidence="5" type="ORF">G3A49_13210</name>
    <name evidence="4" type="ORF">GOC85_13550</name>
</gene>
<dbReference type="PANTHER" id="PTHR43747">
    <property type="entry name" value="FAD-BINDING PROTEIN"/>
    <property type="match status" value="1"/>
</dbReference>
<dbReference type="Pfam" id="PF04820">
    <property type="entry name" value="Trp_halogenase"/>
    <property type="match status" value="1"/>
</dbReference>
<reference evidence="5 6" key="2">
    <citation type="submission" date="2020-02" db="EMBL/GenBank/DDBJ databases">
        <title>Whole genome sequence of Haloferax alexandrinus pws1.</title>
        <authorList>
            <person name="Verma D.K."/>
            <person name="Gopal K."/>
            <person name="Prasad E.S."/>
        </authorList>
    </citation>
    <scope>NUCLEOTIDE SEQUENCE [LARGE SCALE GENOMIC DNA]</scope>
    <source>
        <strain evidence="5">Wsp1</strain>
        <strain evidence="6">wsp1</strain>
    </source>
</reference>
<evidence type="ECO:0000256" key="1">
    <source>
        <dbReference type="ARBA" id="ARBA00023002"/>
    </source>
</evidence>
<dbReference type="InterPro" id="IPR036188">
    <property type="entry name" value="FAD/NAD-bd_sf"/>
</dbReference>
<feature type="region of interest" description="Disordered" evidence="3">
    <location>
        <begin position="1"/>
        <end position="25"/>
    </location>
</feature>
<dbReference type="Gene3D" id="3.50.50.60">
    <property type="entry name" value="FAD/NAD(P)-binding domain"/>
    <property type="match status" value="1"/>
</dbReference>
<dbReference type="AlphaFoldDB" id="A0A6C0UU26"/>
<proteinExistence type="predicted"/>
<dbReference type="InterPro" id="IPR006905">
    <property type="entry name" value="Flavin_halogenase"/>
</dbReference>
<dbReference type="PANTHER" id="PTHR43747:SF5">
    <property type="entry name" value="FAD-BINDING DOMAIN-CONTAINING PROTEIN"/>
    <property type="match status" value="1"/>
</dbReference>
<evidence type="ECO:0000256" key="2">
    <source>
        <dbReference type="ARBA" id="ARBA00023033"/>
    </source>
</evidence>
<organism evidence="5 6">
    <name type="scientific">Haloferax volcanii</name>
    <name type="common">Halobacterium volcanii</name>
    <dbReference type="NCBI Taxonomy" id="2246"/>
    <lineage>
        <taxon>Archaea</taxon>
        <taxon>Methanobacteriati</taxon>
        <taxon>Methanobacteriota</taxon>
        <taxon>Stenosarchaea group</taxon>
        <taxon>Halobacteria</taxon>
        <taxon>Halobacteriales</taxon>
        <taxon>Haloferacaceae</taxon>
        <taxon>Haloferax</taxon>
    </lineage>
</organism>
<reference evidence="4" key="1">
    <citation type="submission" date="2019-12" db="EMBL/GenBank/DDBJ databases">
        <title>Haloferax alexandrinus strain pws11.</title>
        <authorList>
            <person name="Verma D.K."/>
            <person name="Gopal K."/>
            <person name="Prasad E.S."/>
        </authorList>
    </citation>
    <scope>NUCLEOTIDE SEQUENCE</scope>
    <source>
        <strain evidence="4">Pws11</strain>
    </source>
</reference>
<name>A0A6C0UU26_HALVO</name>
<evidence type="ECO:0000313" key="6">
    <source>
        <dbReference type="Proteomes" id="UP000465667"/>
    </source>
</evidence>
<dbReference type="GeneID" id="80787635"/>
<keyword evidence="2" id="KW-0503">Monooxygenase</keyword>
<dbReference type="SUPFAM" id="SSF51905">
    <property type="entry name" value="FAD/NAD(P)-binding domain"/>
    <property type="match status" value="1"/>
</dbReference>
<dbReference type="EMBL" id="WOWC01000001">
    <property type="protein sequence ID" value="NLV03594.1"/>
    <property type="molecule type" value="Genomic_DNA"/>
</dbReference>
<evidence type="ECO:0000256" key="3">
    <source>
        <dbReference type="SAM" id="MobiDB-lite"/>
    </source>
</evidence>
<evidence type="ECO:0000313" key="5">
    <source>
        <dbReference type="EMBL" id="QIB79045.1"/>
    </source>
</evidence>
<dbReference type="KEGG" id="hale:G3A49_13210"/>
<accession>A0A6C0UU26</accession>
<dbReference type="EMBL" id="CP048738">
    <property type="protein sequence ID" value="QIB79045.1"/>
    <property type="molecule type" value="Genomic_DNA"/>
</dbReference>
<dbReference type="InterPro" id="IPR050816">
    <property type="entry name" value="Flavin-dep_Halogenase_NPB"/>
</dbReference>
<dbReference type="GO" id="GO:0004497">
    <property type="term" value="F:monooxygenase activity"/>
    <property type="evidence" value="ECO:0007669"/>
    <property type="project" value="UniProtKB-KW"/>
</dbReference>
<feature type="compositionally biased region" description="Basic and acidic residues" evidence="3">
    <location>
        <begin position="1"/>
        <end position="14"/>
    </location>
</feature>
<keyword evidence="1" id="KW-0560">Oxidoreductase</keyword>
<dbReference type="Proteomes" id="UP000619835">
    <property type="component" value="Unassembled WGS sequence"/>
</dbReference>
<dbReference type="Proteomes" id="UP000465667">
    <property type="component" value="Chromosome"/>
</dbReference>
<dbReference type="RefSeq" id="WP_163489318.1">
    <property type="nucleotide sequence ID" value="NZ_CP048738.1"/>
</dbReference>
<protein>
    <submittedName>
        <fullName evidence="5">FAD-dependent oxidoreductase</fullName>
    </submittedName>
</protein>
<sequence>MERTGKTEADGGDRQHRRRDNWDAVESAPTGSYDVVVGGSGMSASLTAMILGKHGLDVVMLEAGSHPRFAVGEAMLPQSSMWMWILGEYHGIPEIQYLSDTDDIVDNVTSSCGIKHSIGFAYHEPGRRVAPDHSHQLIPPDLPFYSESHLLRSEIDRYLVEAAQRYGVEYLDETEITGVDIGRDGVTVTTGRGDIEAAFYVDGTGGNSVLAEEMGYREDAPALETDSRAIFTHVEGLAPFDEVLDEAARPGQSNRLHDGTLHHVFDGGWMWIIPFDNFERSEANKASVGVVLDRTQYPVDESVSAEQEARRIIAEFPDIERHLESAVPVRPWVRTGRLQRTASQSSGHRHYLTNNTYGFVDPLYAVGLVNTLESVFVSTNLLLDAFEDGEFSVARFAPIDEMHRRQLATNDRVISNAYKSMGDFRLWNAWTQMWLGQVLFHDLYVQRHCFNYLATGRPAEFDSLLAESSPGDGAPFVPQKTEIHQRMAEVLDVYRDGDASAGEAAGLLFAELRRADWLPKHVYAWGDERARHVDFSDPELVGKLIQWGMTESPDQLRAELFDFPVPEMA</sequence>